<proteinExistence type="predicted"/>
<dbReference type="AlphaFoldDB" id="A0A1W6MNM2"/>
<keyword evidence="2" id="KW-1185">Reference proteome</keyword>
<name>A0A1W6MNM2_9FLAO</name>
<dbReference type="EMBL" id="CP019344">
    <property type="protein sequence ID" value="ARN79204.1"/>
    <property type="molecule type" value="Genomic_DNA"/>
</dbReference>
<gene>
    <name evidence="1" type="ORF">BST97_15110</name>
</gene>
<evidence type="ECO:0000313" key="2">
    <source>
        <dbReference type="Proteomes" id="UP000193431"/>
    </source>
</evidence>
<sequence>MRKRVNRPSKSLQKGAIFRSELPGVSGDHVCFLLQDVEDTSIVDCLPVCNLTSNPGNQFDFVLEVSMFHLPDRWFDVKKRASYVVSNLNDCINEWVLKRVNILGNLVQYQPTLWSYICYSIRNNHISDKFNSICDC</sequence>
<evidence type="ECO:0000313" key="1">
    <source>
        <dbReference type="EMBL" id="ARN79204.1"/>
    </source>
</evidence>
<dbReference type="Proteomes" id="UP000193431">
    <property type="component" value="Chromosome"/>
</dbReference>
<accession>A0A1W6MNM2</accession>
<reference evidence="1 2" key="1">
    <citation type="submission" date="2016-11" db="EMBL/GenBank/DDBJ databases">
        <title>Trade-off between light-utilization and light-protection in marine flavobacteria.</title>
        <authorList>
            <person name="Kumagai Y."/>
        </authorList>
    </citation>
    <scope>NUCLEOTIDE SEQUENCE [LARGE SCALE GENOMIC DNA]</scope>
    <source>
        <strain evidence="1 2">JCM 13191</strain>
    </source>
</reference>
<organism evidence="1 2">
    <name type="scientific">Nonlabens spongiae</name>
    <dbReference type="NCBI Taxonomy" id="331648"/>
    <lineage>
        <taxon>Bacteria</taxon>
        <taxon>Pseudomonadati</taxon>
        <taxon>Bacteroidota</taxon>
        <taxon>Flavobacteriia</taxon>
        <taxon>Flavobacteriales</taxon>
        <taxon>Flavobacteriaceae</taxon>
        <taxon>Nonlabens</taxon>
    </lineage>
</organism>
<protein>
    <submittedName>
        <fullName evidence="1">Uncharacterized protein</fullName>
    </submittedName>
</protein>